<keyword evidence="1" id="KW-1133">Transmembrane helix</keyword>
<evidence type="ECO:0000256" key="1">
    <source>
        <dbReference type="SAM" id="Phobius"/>
    </source>
</evidence>
<reference evidence="3" key="1">
    <citation type="submission" date="2016-11" db="EMBL/GenBank/DDBJ databases">
        <authorList>
            <person name="Varghese N."/>
            <person name="Submissions S."/>
        </authorList>
    </citation>
    <scope>NUCLEOTIDE SEQUENCE [LARGE SCALE GENOMIC DNA]</scope>
    <source>
        <strain evidence="3">DSM 24724</strain>
    </source>
</reference>
<protein>
    <submittedName>
        <fullName evidence="2">Uncharacterized protein</fullName>
    </submittedName>
</protein>
<organism evidence="2 3">
    <name type="scientific">Flavobacterium chilense</name>
    <dbReference type="NCBI Taxonomy" id="946677"/>
    <lineage>
        <taxon>Bacteria</taxon>
        <taxon>Pseudomonadati</taxon>
        <taxon>Bacteroidota</taxon>
        <taxon>Flavobacteriia</taxon>
        <taxon>Flavobacteriales</taxon>
        <taxon>Flavobacteriaceae</taxon>
        <taxon>Flavobacterium</taxon>
    </lineage>
</organism>
<dbReference type="AlphaFoldDB" id="A0A1M6XJ98"/>
<evidence type="ECO:0000313" key="2">
    <source>
        <dbReference type="EMBL" id="SHL06037.1"/>
    </source>
</evidence>
<name>A0A1M6XJ98_9FLAO</name>
<keyword evidence="1" id="KW-0472">Membrane</keyword>
<evidence type="ECO:0000313" key="3">
    <source>
        <dbReference type="Proteomes" id="UP000184028"/>
    </source>
</evidence>
<sequence>MKSTLAYLSHFLYWVWFVFYLFYTIEEITKLKRIFVGEGRFFMVVSTFLLFFAGLILFLFTITYKIPNTLNKYFQSAALIVAAMLLIFFFITLKGNSALIVHY</sequence>
<dbReference type="Proteomes" id="UP000184028">
    <property type="component" value="Unassembled WGS sequence"/>
</dbReference>
<keyword evidence="3" id="KW-1185">Reference proteome</keyword>
<feature type="transmembrane region" description="Helical" evidence="1">
    <location>
        <begin position="41"/>
        <end position="61"/>
    </location>
</feature>
<dbReference type="RefSeq" id="WP_068843478.1">
    <property type="nucleotide sequence ID" value="NZ_FRBT01000001.1"/>
</dbReference>
<feature type="transmembrane region" description="Helical" evidence="1">
    <location>
        <begin position="6"/>
        <end position="25"/>
    </location>
</feature>
<dbReference type="OrthoDB" id="9960259at2"/>
<accession>A0A1M6XJ98</accession>
<dbReference type="EMBL" id="FRBT01000001">
    <property type="protein sequence ID" value="SHL06037.1"/>
    <property type="molecule type" value="Genomic_DNA"/>
</dbReference>
<keyword evidence="1" id="KW-0812">Transmembrane</keyword>
<proteinExistence type="predicted"/>
<gene>
    <name evidence="2" type="ORF">SAMN05444484_101160</name>
</gene>
<feature type="transmembrane region" description="Helical" evidence="1">
    <location>
        <begin position="73"/>
        <end position="93"/>
    </location>
</feature>